<dbReference type="FunFam" id="1.10.150.900:FF:000001">
    <property type="entry name" value="Aminoacylase-1, putative"/>
    <property type="match status" value="2"/>
</dbReference>
<comment type="subcellular location">
    <subcellularLocation>
        <location evidence="1">Cytoplasm</location>
    </subcellularLocation>
</comment>
<name>A0A336LC90_CULSO</name>
<dbReference type="VEuPathDB" id="VectorBase:CSON008289"/>
<dbReference type="EMBL" id="UFQT01003139">
    <property type="protein sequence ID" value="SSX34635.1"/>
    <property type="molecule type" value="Genomic_DNA"/>
</dbReference>
<dbReference type="PANTHER" id="PTHR45892">
    <property type="entry name" value="AMINOACYLASE-1"/>
    <property type="match status" value="1"/>
</dbReference>
<dbReference type="SUPFAM" id="SSF55031">
    <property type="entry name" value="Bacterial exopeptidase dimerisation domain"/>
    <property type="match status" value="4"/>
</dbReference>
<evidence type="ECO:0000256" key="6">
    <source>
        <dbReference type="ARBA" id="ARBA00022801"/>
    </source>
</evidence>
<keyword evidence="7 10" id="KW-0862">Zinc</keyword>
<feature type="binding site" evidence="10">
    <location>
        <position position="1266"/>
    </location>
    <ligand>
        <name>Zn(2+)</name>
        <dbReference type="ChEBI" id="CHEBI:29105"/>
        <label>1</label>
    </ligand>
</feature>
<dbReference type="GO" id="GO:0004046">
    <property type="term" value="F:aminoacylase activity"/>
    <property type="evidence" value="ECO:0007669"/>
    <property type="project" value="UniProtKB-EC"/>
</dbReference>
<dbReference type="EMBL" id="UFQS01003139">
    <property type="protein sequence ID" value="SSX15260.1"/>
    <property type="molecule type" value="Genomic_DNA"/>
</dbReference>
<evidence type="ECO:0000313" key="12">
    <source>
        <dbReference type="EMBL" id="SSX15260.1"/>
    </source>
</evidence>
<evidence type="ECO:0000256" key="2">
    <source>
        <dbReference type="ARBA" id="ARBA00006247"/>
    </source>
</evidence>
<dbReference type="PANTHER" id="PTHR45892:SF1">
    <property type="entry name" value="AMINOACYLASE-1"/>
    <property type="match status" value="1"/>
</dbReference>
<dbReference type="Pfam" id="PF01546">
    <property type="entry name" value="Peptidase_M20"/>
    <property type="match status" value="4"/>
</dbReference>
<evidence type="ECO:0000256" key="7">
    <source>
        <dbReference type="ARBA" id="ARBA00022833"/>
    </source>
</evidence>
<feature type="domain" description="Peptidase M20 dimerisation" evidence="11">
    <location>
        <begin position="931"/>
        <end position="1040"/>
    </location>
</feature>
<feature type="active site" description="Proton acceptor" evidence="9">
    <location>
        <position position="1238"/>
    </location>
</feature>
<feature type="binding site" evidence="10">
    <location>
        <position position="1239"/>
    </location>
    <ligand>
        <name>Zn(2+)</name>
        <dbReference type="ChEBI" id="CHEBI:29105"/>
        <label>2</label>
    </ligand>
</feature>
<dbReference type="FunFam" id="3.30.70.360:FF:000005">
    <property type="entry name" value="Putative Aminoacylase-1"/>
    <property type="match status" value="4"/>
</dbReference>
<dbReference type="GO" id="GO:0046872">
    <property type="term" value="F:metal ion binding"/>
    <property type="evidence" value="ECO:0007669"/>
    <property type="project" value="UniProtKB-KW"/>
</dbReference>
<dbReference type="Gene3D" id="3.30.70.360">
    <property type="match status" value="4"/>
</dbReference>
<feature type="domain" description="Peptidase M20 dimerisation" evidence="11">
    <location>
        <begin position="1280"/>
        <end position="1389"/>
    </location>
</feature>
<keyword evidence="4" id="KW-0963">Cytoplasm</keyword>
<evidence type="ECO:0000256" key="8">
    <source>
        <dbReference type="ARBA" id="ARBA00029656"/>
    </source>
</evidence>
<dbReference type="InterPro" id="IPR010159">
    <property type="entry name" value="N-acyl_aa_amidohydrolase"/>
</dbReference>
<dbReference type="Pfam" id="PF07687">
    <property type="entry name" value="M20_dimer"/>
    <property type="match status" value="4"/>
</dbReference>
<keyword evidence="6" id="KW-0378">Hydrolase</keyword>
<evidence type="ECO:0000256" key="10">
    <source>
        <dbReference type="PIRSR" id="PIRSR610159-2"/>
    </source>
</evidence>
<reference evidence="12" key="1">
    <citation type="submission" date="2018-04" db="EMBL/GenBank/DDBJ databases">
        <authorList>
            <person name="Go L.Y."/>
            <person name="Mitchell J.A."/>
        </authorList>
    </citation>
    <scope>NUCLEOTIDE SEQUENCE</scope>
    <source>
        <tissue evidence="12">Whole organism</tissue>
    </source>
</reference>
<feature type="domain" description="Peptidase M20 dimerisation" evidence="11">
    <location>
        <begin position="189"/>
        <end position="299"/>
    </location>
</feature>
<comment type="similarity">
    <text evidence="2">Belongs to the peptidase M20A family.</text>
</comment>
<dbReference type="CDD" id="cd05646">
    <property type="entry name" value="M20_AcylaseI_like"/>
    <property type="match status" value="1"/>
</dbReference>
<dbReference type="SUPFAM" id="SSF53187">
    <property type="entry name" value="Zn-dependent exopeptidases"/>
    <property type="match status" value="4"/>
</dbReference>
<feature type="active site" evidence="9">
    <location>
        <position position="1173"/>
    </location>
</feature>
<comment type="cofactor">
    <cofactor evidence="10">
        <name>Zn(2+)</name>
        <dbReference type="ChEBI" id="CHEBI:29105"/>
    </cofactor>
    <text evidence="10">Binds 2 Zn(2+) ions per subunit.</text>
</comment>
<dbReference type="NCBIfam" id="TIGR01880">
    <property type="entry name" value="Ac-peptdase-euk"/>
    <property type="match status" value="4"/>
</dbReference>
<dbReference type="FunFam" id="3.40.630.10:FF:000019">
    <property type="entry name" value="Aminoacylase 1"/>
    <property type="match status" value="2"/>
</dbReference>
<dbReference type="PROSITE" id="PS00758">
    <property type="entry name" value="ARGE_DAPE_CPG2_1"/>
    <property type="match status" value="3"/>
</dbReference>
<dbReference type="InterPro" id="IPR001261">
    <property type="entry name" value="ArgE/DapE_CS"/>
</dbReference>
<feature type="binding site" evidence="10">
    <location>
        <position position="1171"/>
    </location>
    <ligand>
        <name>Zn(2+)</name>
        <dbReference type="ChEBI" id="CHEBI:29105"/>
        <label>1</label>
    </ligand>
</feature>
<dbReference type="GO" id="GO:0005737">
    <property type="term" value="C:cytoplasm"/>
    <property type="evidence" value="ECO:0007669"/>
    <property type="project" value="UniProtKB-SubCell"/>
</dbReference>
<feature type="domain" description="Peptidase M20 dimerisation" evidence="11">
    <location>
        <begin position="544"/>
        <end position="655"/>
    </location>
</feature>
<reference evidence="13" key="2">
    <citation type="submission" date="2018-07" db="EMBL/GenBank/DDBJ databases">
        <authorList>
            <person name="Quirk P.G."/>
            <person name="Krulwich T.A."/>
        </authorList>
    </citation>
    <scope>NUCLEOTIDE SEQUENCE</scope>
</reference>
<dbReference type="EC" id="3.5.1.14" evidence="3"/>
<evidence type="ECO:0000259" key="11">
    <source>
        <dbReference type="Pfam" id="PF07687"/>
    </source>
</evidence>
<feature type="binding site" evidence="10">
    <location>
        <position position="1464"/>
    </location>
    <ligand>
        <name>Zn(2+)</name>
        <dbReference type="ChEBI" id="CHEBI:29105"/>
        <label>2</label>
    </ligand>
</feature>
<protein>
    <recommendedName>
        <fullName evidence="3">N-acyl-aliphatic-L-amino acid amidohydrolase</fullName>
        <ecNumber evidence="3">3.5.1.14</ecNumber>
    </recommendedName>
    <alternativeName>
        <fullName evidence="8">N-acyl-L-amino-acid amidohydrolase</fullName>
    </alternativeName>
</protein>
<evidence type="ECO:0000256" key="1">
    <source>
        <dbReference type="ARBA" id="ARBA00004496"/>
    </source>
</evidence>
<dbReference type="OMA" id="MSSQKWE"/>
<dbReference type="InterPro" id="IPR052083">
    <property type="entry name" value="Aminoacylase-1_M20A"/>
</dbReference>
<evidence type="ECO:0000256" key="4">
    <source>
        <dbReference type="ARBA" id="ARBA00022490"/>
    </source>
</evidence>
<feature type="binding site" evidence="10">
    <location>
        <position position="1204"/>
    </location>
    <ligand>
        <name>Zn(2+)</name>
        <dbReference type="ChEBI" id="CHEBI:29105"/>
        <label>2</label>
    </ligand>
</feature>
<sequence>MEMENLKNREEIKVFREYLRFPTVHPDIDYEPCVAFLKRLAAEIKLPVQVCYPKHPKKPILLMIWKGTDPSLPSIFMNSHMDVVPVNEESWDYPPFAAEMDKNGNIYARGTQDVKCLGIQNYFAVKELIKEGFKPLRNVYLSFSCEEEVGGDDGMMDFVHTEDFKKLNVGFALDEGGCSPEERFPVFYAERSTWYVTFNCNGTPGHGSLLHKNTAGEKLNFIITKMMNFRKHEVERLERHPEMLVSNVTTINLTKVSGGLQSNVVPSCLSVTFDMRIAIDVDHKKLEAQLRKWCAEAGEGVELVFGEKREYVAPTKCDEDNLFWCAFKSAVDDMNLRVVPVIAPGGTDSRYIRALGIPALGFTPINHTQIRLHDNNEYLGAETFLKEPCIKFLQGLANDLELTTKVCRPASPTKPVLIMTWIGSQPDLPSIMLHSHMDVVPVFQEFWTHPPFAAEIDDDGKIFARGSQDMKCVGMQYLGAIRALKRSNFIPKRTIHITFGPEEERGGIEGMKDFVKSDDFKELNIGFSLDEGIATPDETFPIFYAERSVWRFFFKINGTTGHGSLLLENTPGEKLRILLDKMMDFRDFEFQRLVNNPELTIGDVTTINLTQISGGVQSNVIPAEFSLGFDVRIAIDVDMIEFEKKLRQWCDEAGGDIELIFGHKLNRVEPTALDDSNIYWKAFKSAIDEMNLSIKPLVFPGGTDSRFIRALGIPAIGFSPMNKTPVLLHDHDEFIKADIYLKGIEIYQNIITKLVNVIFLIRIKFCMNLTSFSEPCVEFLLKLASDIGLESRVIRNIPNKPIVLMTWKGTDEGLPTLLLNSHTDVVPVFEEHWTYPPFAAEMDNDGKIFARGSQDMKCVGMQYLSALKFLKSNGFNPKRTIHVSFVPEEETGGVGGMSDFVETEEFKQLNVGFELDESAASPFEAFMLFYAERPMWSVKFTINGTTGHGSLLLTNTVGEKARILIDRIDDFRKIQMKKLENNPILGYSDATSINLTIIEGGVQSNVIPPQLTLTYDVRVSIKQDHNEFERMLNEWCTEAGGDITIEYKIKEPHIEPTRLDETNIYWTAMKKACDDMNLNLMLIVSPGGTDARFIRLKNIPAVGFSPMNNTPILLHDHNEYLKPCIKFLKKIAADIGLTSKTFHPVSPKQPILVMTWEGSQPELPSILLNSHTDVVPVFEEHWTHPPFAADLDEDGKIFARGAQDMKCVGMQYLSVIKALKQDGFVPKRTIHLSYVPEEETGGVGGMKEFVETDEFRSLNIGFSLDEGIASPNDVYSVFYAERAIWHAFFKVNGSPGHGSLLLENTAGEKVRKLIDRMDDYRKTQIEKLKSNPEFVTADVTTVNLTILQGGVQSNVIPPQFTVVFDIRLAVDVNHAQFESMLNKWCEEAGGDIDIEYEQKEDFIEPTSLDSSNIYWNAFKSAIDELGLKIKTQVFPGGTDSRFIRSKCVPAIGFSPMNHTPVLLHDHDEFIKADTYLKGIEIYKKIIPKLAQA</sequence>
<dbReference type="GO" id="GO:0006520">
    <property type="term" value="P:amino acid metabolic process"/>
    <property type="evidence" value="ECO:0007669"/>
    <property type="project" value="InterPro"/>
</dbReference>
<organism evidence="12">
    <name type="scientific">Culicoides sonorensis</name>
    <name type="common">Biting midge</name>
    <dbReference type="NCBI Taxonomy" id="179676"/>
    <lineage>
        <taxon>Eukaryota</taxon>
        <taxon>Metazoa</taxon>
        <taxon>Ecdysozoa</taxon>
        <taxon>Arthropoda</taxon>
        <taxon>Hexapoda</taxon>
        <taxon>Insecta</taxon>
        <taxon>Pterygota</taxon>
        <taxon>Neoptera</taxon>
        <taxon>Endopterygota</taxon>
        <taxon>Diptera</taxon>
        <taxon>Nematocera</taxon>
        <taxon>Chironomoidea</taxon>
        <taxon>Ceratopogonidae</taxon>
        <taxon>Ceratopogoninae</taxon>
        <taxon>Culicoides</taxon>
        <taxon>Monoculicoides</taxon>
    </lineage>
</organism>
<dbReference type="InterPro" id="IPR011650">
    <property type="entry name" value="Peptidase_M20_dimer"/>
</dbReference>
<proteinExistence type="inferred from homology"/>
<dbReference type="Gene3D" id="3.40.630.10">
    <property type="entry name" value="Zn peptidases"/>
    <property type="match status" value="4"/>
</dbReference>
<evidence type="ECO:0000313" key="13">
    <source>
        <dbReference type="EMBL" id="SSX34635.1"/>
    </source>
</evidence>
<keyword evidence="5 10" id="KW-0479">Metal-binding</keyword>
<evidence type="ECO:0000256" key="3">
    <source>
        <dbReference type="ARBA" id="ARBA00011913"/>
    </source>
</evidence>
<dbReference type="InterPro" id="IPR002933">
    <property type="entry name" value="Peptidase_M20"/>
</dbReference>
<dbReference type="InterPro" id="IPR036264">
    <property type="entry name" value="Bact_exopeptidase_dim_dom"/>
</dbReference>
<gene>
    <name evidence="12" type="primary">CSON008289</name>
</gene>
<feature type="binding site" evidence="10">
    <location>
        <position position="1204"/>
    </location>
    <ligand>
        <name>Zn(2+)</name>
        <dbReference type="ChEBI" id="CHEBI:29105"/>
        <label>1</label>
    </ligand>
</feature>
<dbReference type="Gene3D" id="1.10.150.900">
    <property type="match status" value="2"/>
</dbReference>
<evidence type="ECO:0000256" key="9">
    <source>
        <dbReference type="PIRSR" id="PIRSR610159-1"/>
    </source>
</evidence>
<evidence type="ECO:0000256" key="5">
    <source>
        <dbReference type="ARBA" id="ARBA00022723"/>
    </source>
</evidence>
<accession>A0A336LC90</accession>